<evidence type="ECO:0000256" key="1">
    <source>
        <dbReference type="ARBA" id="ARBA00008007"/>
    </source>
</evidence>
<dbReference type="Proteomes" id="UP000003844">
    <property type="component" value="Unassembled WGS sequence"/>
</dbReference>
<dbReference type="OrthoDB" id="9779910at2"/>
<comment type="similarity">
    <text evidence="1">Belongs to the ComF/GntX family.</text>
</comment>
<protein>
    <submittedName>
        <fullName evidence="2">Phosphoribosyltransferase</fullName>
    </submittedName>
</protein>
<dbReference type="GO" id="GO:0016757">
    <property type="term" value="F:glycosyltransferase activity"/>
    <property type="evidence" value="ECO:0007669"/>
    <property type="project" value="UniProtKB-KW"/>
</dbReference>
<keyword evidence="3" id="KW-1185">Reference proteome</keyword>
<keyword evidence="2" id="KW-0328">Glycosyltransferase</keyword>
<accession>H2BSH0</accession>
<organism evidence="2 3">
    <name type="scientific">Gillisia limnaea (strain DSM 15749 / LMG 21470 / R-8282)</name>
    <dbReference type="NCBI Taxonomy" id="865937"/>
    <lineage>
        <taxon>Bacteria</taxon>
        <taxon>Pseudomonadati</taxon>
        <taxon>Bacteroidota</taxon>
        <taxon>Flavobacteriia</taxon>
        <taxon>Flavobacteriales</taxon>
        <taxon>Flavobacteriaceae</taxon>
        <taxon>Gillisia</taxon>
    </lineage>
</organism>
<gene>
    <name evidence="2" type="ORF">Gilli_1875</name>
</gene>
<dbReference type="eggNOG" id="COG1040">
    <property type="taxonomic scope" value="Bacteria"/>
</dbReference>
<dbReference type="InterPro" id="IPR000836">
    <property type="entry name" value="PRTase_dom"/>
</dbReference>
<dbReference type="InterPro" id="IPR029057">
    <property type="entry name" value="PRTase-like"/>
</dbReference>
<proteinExistence type="inferred from homology"/>
<dbReference type="HOGENOM" id="CLU_054549_1_0_10"/>
<dbReference type="CDD" id="cd06223">
    <property type="entry name" value="PRTases_typeI"/>
    <property type="match status" value="1"/>
</dbReference>
<dbReference type="PANTHER" id="PTHR47505">
    <property type="entry name" value="DNA UTILIZATION PROTEIN YHGH"/>
    <property type="match status" value="1"/>
</dbReference>
<sequence>MFHDFINLFYPRLCQICDSSLMRSETVLCLKCIHQLPVTNFHLQNENPVKKVFYGRVLVENATALLHFRKKGTVQKLIHQLKYKGQKEIGVYLGKWMGKELAESSEFKKIDMVIPVPLHKKKLRSRGFNQVEGFGKEIAAALQIPYEDQVLLKKSYSSTQTIKIRLARWGNIEETFVLENSEKISYKHILLVDDLITTGATLEACSNILRHSPGIKISIASMAIA</sequence>
<dbReference type="InterPro" id="IPR051910">
    <property type="entry name" value="ComF/GntX_DNA_util-trans"/>
</dbReference>
<name>H2BSH0_GILLR</name>
<evidence type="ECO:0000313" key="3">
    <source>
        <dbReference type="Proteomes" id="UP000003844"/>
    </source>
</evidence>
<dbReference type="PANTHER" id="PTHR47505:SF1">
    <property type="entry name" value="DNA UTILIZATION PROTEIN YHGH"/>
    <property type="match status" value="1"/>
</dbReference>
<dbReference type="AlphaFoldDB" id="H2BSH0"/>
<keyword evidence="2" id="KW-0808">Transferase</keyword>
<dbReference type="STRING" id="865937.Gilli_1875"/>
<reference evidence="3" key="1">
    <citation type="journal article" date="2012" name="Stand. Genomic Sci.">
        <title>Genome sequence of the Antarctic rhodopsins-containing flavobacterium Gillisia limnaea type strain (R-8282(T)).</title>
        <authorList>
            <person name="Riedel T."/>
            <person name="Held B."/>
            <person name="Nolan M."/>
            <person name="Lucas S."/>
            <person name="Lapidus A."/>
            <person name="Tice H."/>
            <person name="Del Rio T.G."/>
            <person name="Cheng J.F."/>
            <person name="Han C."/>
            <person name="Tapia R."/>
            <person name="Goodwin L.A."/>
            <person name="Pitluck S."/>
            <person name="Liolios K."/>
            <person name="Mavromatis K."/>
            <person name="Pagani I."/>
            <person name="Ivanova N."/>
            <person name="Mikhailova N."/>
            <person name="Pati A."/>
            <person name="Chen A."/>
            <person name="Palaniappan K."/>
            <person name="Land M."/>
            <person name="Rohde M."/>
            <person name="Tindall B.J."/>
            <person name="Detter J.C."/>
            <person name="Goker M."/>
            <person name="Bristow J."/>
            <person name="Eisen J.A."/>
            <person name="Markowitz V."/>
            <person name="Hugenholtz P."/>
            <person name="Kyrpides N.C."/>
            <person name="Klenk H.P."/>
            <person name="Woyke T."/>
        </authorList>
    </citation>
    <scope>NUCLEOTIDE SEQUENCE [LARGE SCALE GENOMIC DNA]</scope>
    <source>
        <strain evidence="3">DSM 15749 / LMG 21470 / R-8282</strain>
    </source>
</reference>
<dbReference type="SUPFAM" id="SSF53271">
    <property type="entry name" value="PRTase-like"/>
    <property type="match status" value="1"/>
</dbReference>
<evidence type="ECO:0000313" key="2">
    <source>
        <dbReference type="EMBL" id="EHQ02517.1"/>
    </source>
</evidence>
<dbReference type="EMBL" id="JH594606">
    <property type="protein sequence ID" value="EHQ02517.1"/>
    <property type="molecule type" value="Genomic_DNA"/>
</dbReference>
<dbReference type="Gene3D" id="3.40.50.2020">
    <property type="match status" value="1"/>
</dbReference>